<dbReference type="InterPro" id="IPR000551">
    <property type="entry name" value="MerR-type_HTH_dom"/>
</dbReference>
<gene>
    <name evidence="2" type="ORF">CSA56_19215</name>
</gene>
<comment type="caution">
    <text evidence="2">The sequence shown here is derived from an EMBL/GenBank/DDBJ whole genome shotgun (WGS) entry which is preliminary data.</text>
</comment>
<dbReference type="PROSITE" id="PS50937">
    <property type="entry name" value="HTH_MERR_2"/>
    <property type="match status" value="1"/>
</dbReference>
<dbReference type="SUPFAM" id="SSF46955">
    <property type="entry name" value="Putative DNA-binding domain"/>
    <property type="match status" value="1"/>
</dbReference>
<proteinExistence type="predicted"/>
<dbReference type="GO" id="GO:0006355">
    <property type="term" value="P:regulation of DNA-templated transcription"/>
    <property type="evidence" value="ECO:0007669"/>
    <property type="project" value="InterPro"/>
</dbReference>
<name>A0A2G6K8Q3_9BACT</name>
<dbReference type="InterPro" id="IPR009061">
    <property type="entry name" value="DNA-bd_dom_put_sf"/>
</dbReference>
<dbReference type="EMBL" id="PDSK01000185">
    <property type="protein sequence ID" value="PIE31159.1"/>
    <property type="molecule type" value="Genomic_DNA"/>
</dbReference>
<protein>
    <submittedName>
        <fullName evidence="2">MerR family transcriptional regulator</fullName>
    </submittedName>
</protein>
<evidence type="ECO:0000313" key="3">
    <source>
        <dbReference type="Proteomes" id="UP000230821"/>
    </source>
</evidence>
<feature type="domain" description="HTH merR-type" evidence="1">
    <location>
        <begin position="10"/>
        <end position="31"/>
    </location>
</feature>
<evidence type="ECO:0000259" key="1">
    <source>
        <dbReference type="PROSITE" id="PS50937"/>
    </source>
</evidence>
<reference evidence="2 3" key="1">
    <citation type="submission" date="2017-10" db="EMBL/GenBank/DDBJ databases">
        <title>Novel microbial diversity and functional potential in the marine mammal oral microbiome.</title>
        <authorList>
            <person name="Dudek N.K."/>
            <person name="Sun C.L."/>
            <person name="Burstein D."/>
            <person name="Kantor R.S."/>
            <person name="Aliaga Goltsman D.S."/>
            <person name="Bik E.M."/>
            <person name="Thomas B.C."/>
            <person name="Banfield J.F."/>
            <person name="Relman D.A."/>
        </authorList>
    </citation>
    <scope>NUCLEOTIDE SEQUENCE [LARGE SCALE GENOMIC DNA]</scope>
    <source>
        <strain evidence="2">DOLJORAL78_47_16</strain>
    </source>
</reference>
<accession>A0A2G6K8Q3</accession>
<feature type="non-terminal residue" evidence="2">
    <location>
        <position position="31"/>
    </location>
</feature>
<dbReference type="GO" id="GO:0003677">
    <property type="term" value="F:DNA binding"/>
    <property type="evidence" value="ECO:0007669"/>
    <property type="project" value="InterPro"/>
</dbReference>
<dbReference type="Gene3D" id="1.10.1660.10">
    <property type="match status" value="1"/>
</dbReference>
<evidence type="ECO:0000313" key="2">
    <source>
        <dbReference type="EMBL" id="PIE31159.1"/>
    </source>
</evidence>
<organism evidence="2 3">
    <name type="scientific">candidate division KSB3 bacterium</name>
    <dbReference type="NCBI Taxonomy" id="2044937"/>
    <lineage>
        <taxon>Bacteria</taxon>
        <taxon>candidate division KSB3</taxon>
    </lineage>
</organism>
<dbReference type="AlphaFoldDB" id="A0A2G6K8Q3"/>
<dbReference type="Proteomes" id="UP000230821">
    <property type="component" value="Unassembled WGS sequence"/>
</dbReference>
<sequence>MMPELPDKLYFKIGEVARIAGVPPHVLRYWE</sequence>
<dbReference type="Pfam" id="PF00376">
    <property type="entry name" value="MerR"/>
    <property type="match status" value="1"/>
</dbReference>